<dbReference type="HOGENOM" id="CLU_1100213_0_0_1"/>
<dbReference type="AlphaFoldDB" id="A0A0D3I1D6"/>
<evidence type="ECO:0008006" key="3">
    <source>
        <dbReference type="Google" id="ProtNLM"/>
    </source>
</evidence>
<organism evidence="1 2">
    <name type="scientific">Emiliania huxleyi (strain CCMP1516)</name>
    <dbReference type="NCBI Taxonomy" id="280463"/>
    <lineage>
        <taxon>Eukaryota</taxon>
        <taxon>Haptista</taxon>
        <taxon>Haptophyta</taxon>
        <taxon>Prymnesiophyceae</taxon>
        <taxon>Isochrysidales</taxon>
        <taxon>Noelaerhabdaceae</taxon>
        <taxon>Emiliania</taxon>
    </lineage>
</organism>
<accession>A0A0D3I1D6</accession>
<dbReference type="RefSeq" id="XP_005757500.1">
    <property type="nucleotide sequence ID" value="XM_005757443.1"/>
</dbReference>
<dbReference type="Proteomes" id="UP000013827">
    <property type="component" value="Unassembled WGS sequence"/>
</dbReference>
<name>A0A0D3I1D6_EMIH1</name>
<reference evidence="1" key="2">
    <citation type="submission" date="2024-10" db="UniProtKB">
        <authorList>
            <consortium name="EnsemblProtists"/>
        </authorList>
    </citation>
    <scope>IDENTIFICATION</scope>
</reference>
<evidence type="ECO:0000313" key="2">
    <source>
        <dbReference type="Proteomes" id="UP000013827"/>
    </source>
</evidence>
<protein>
    <recommendedName>
        <fullName evidence="3">GAG-pre-integrase domain-containing protein</fullName>
    </recommendedName>
</protein>
<dbReference type="KEGG" id="ehx:EMIHUDRAFT_250310"/>
<dbReference type="PaxDb" id="2903-EOD05071"/>
<dbReference type="EnsemblProtists" id="EOD05071">
    <property type="protein sequence ID" value="EOD05071"/>
    <property type="gene ID" value="EMIHUDRAFT_250310"/>
</dbReference>
<reference evidence="2" key="1">
    <citation type="journal article" date="2013" name="Nature">
        <title>Pan genome of the phytoplankton Emiliania underpins its global distribution.</title>
        <authorList>
            <person name="Read B.A."/>
            <person name="Kegel J."/>
            <person name="Klute M.J."/>
            <person name="Kuo A."/>
            <person name="Lefebvre S.C."/>
            <person name="Maumus F."/>
            <person name="Mayer C."/>
            <person name="Miller J."/>
            <person name="Monier A."/>
            <person name="Salamov A."/>
            <person name="Young J."/>
            <person name="Aguilar M."/>
            <person name="Claverie J.M."/>
            <person name="Frickenhaus S."/>
            <person name="Gonzalez K."/>
            <person name="Herman E.K."/>
            <person name="Lin Y.C."/>
            <person name="Napier J."/>
            <person name="Ogata H."/>
            <person name="Sarno A.F."/>
            <person name="Shmutz J."/>
            <person name="Schroeder D."/>
            <person name="de Vargas C."/>
            <person name="Verret F."/>
            <person name="von Dassow P."/>
            <person name="Valentin K."/>
            <person name="Van de Peer Y."/>
            <person name="Wheeler G."/>
            <person name="Dacks J.B."/>
            <person name="Delwiche C.F."/>
            <person name="Dyhrman S.T."/>
            <person name="Glockner G."/>
            <person name="John U."/>
            <person name="Richards T."/>
            <person name="Worden A.Z."/>
            <person name="Zhang X."/>
            <person name="Grigoriev I.V."/>
            <person name="Allen A.E."/>
            <person name="Bidle K."/>
            <person name="Borodovsky M."/>
            <person name="Bowler C."/>
            <person name="Brownlee C."/>
            <person name="Cock J.M."/>
            <person name="Elias M."/>
            <person name="Gladyshev V.N."/>
            <person name="Groth M."/>
            <person name="Guda C."/>
            <person name="Hadaegh A."/>
            <person name="Iglesias-Rodriguez M.D."/>
            <person name="Jenkins J."/>
            <person name="Jones B.M."/>
            <person name="Lawson T."/>
            <person name="Leese F."/>
            <person name="Lindquist E."/>
            <person name="Lobanov A."/>
            <person name="Lomsadze A."/>
            <person name="Malik S.B."/>
            <person name="Marsh M.E."/>
            <person name="Mackinder L."/>
            <person name="Mock T."/>
            <person name="Mueller-Roeber B."/>
            <person name="Pagarete A."/>
            <person name="Parker M."/>
            <person name="Probert I."/>
            <person name="Quesneville H."/>
            <person name="Raines C."/>
            <person name="Rensing S.A."/>
            <person name="Riano-Pachon D.M."/>
            <person name="Richier S."/>
            <person name="Rokitta S."/>
            <person name="Shiraiwa Y."/>
            <person name="Soanes D.M."/>
            <person name="van der Giezen M."/>
            <person name="Wahlund T.M."/>
            <person name="Williams B."/>
            <person name="Wilson W."/>
            <person name="Wolfe G."/>
            <person name="Wurch L.L."/>
        </authorList>
    </citation>
    <scope>NUCLEOTIDE SEQUENCE</scope>
</reference>
<dbReference type="GeneID" id="17251221"/>
<sequence length="253" mass="28310">MPLYLIAVSSSSRLLALARPAVERLWQEVQCASTSVSAVWTSETEPAISDAFAIDAPVLGTSVPEVFDALDTTLLKIVDEYSTPTGDDFLLWHARLGHFSRDRVVGALRYKGYAFRPGSDRCICDACLLNRRRKGHPSHPTNRRVYTYFGERVASDLNGPIKLLPWSVHKFVYAINFVDYFSGVIAVYFLEKGDSAEILGAIRAFLRDHADVSFDELSFTDLGGPWRNINVWGIEDHLPTSKTILREDARLDA</sequence>
<proteinExistence type="predicted"/>
<evidence type="ECO:0000313" key="1">
    <source>
        <dbReference type="EnsemblProtists" id="EOD05071"/>
    </source>
</evidence>
<keyword evidence="2" id="KW-1185">Reference proteome</keyword>